<dbReference type="AlphaFoldDB" id="A0A2M9A832"/>
<dbReference type="RefSeq" id="WP_100425796.1">
    <property type="nucleotide sequence ID" value="NZ_PGEX01000001.1"/>
</dbReference>
<evidence type="ECO:0000313" key="2">
    <source>
        <dbReference type="Proteomes" id="UP000231134"/>
    </source>
</evidence>
<sequence length="121" mass="13799">MNEMEDTTVLYMEIAKDAIGQEYLDSGADVEAEEETEHYATMTLSAKEYYSIDELLLSMIKPCDVFIDAGESSTMEARRVQKAKEMTIAFAKNHPETKTACDKMIKMFDIALKYNRDIDFA</sequence>
<evidence type="ECO:0000313" key="1">
    <source>
        <dbReference type="EMBL" id="PJJ41880.1"/>
    </source>
</evidence>
<keyword evidence="2" id="KW-1185">Reference proteome</keyword>
<gene>
    <name evidence="1" type="ORF">BGX16_1885</name>
</gene>
<comment type="caution">
    <text evidence="1">The sequence shown here is derived from an EMBL/GenBank/DDBJ whole genome shotgun (WGS) entry which is preliminary data.</text>
</comment>
<dbReference type="Proteomes" id="UP000231134">
    <property type="component" value="Unassembled WGS sequence"/>
</dbReference>
<organism evidence="1 2">
    <name type="scientific">Hallerella succinigenes</name>
    <dbReference type="NCBI Taxonomy" id="1896222"/>
    <lineage>
        <taxon>Bacteria</taxon>
        <taxon>Pseudomonadati</taxon>
        <taxon>Fibrobacterota</taxon>
        <taxon>Fibrobacteria</taxon>
        <taxon>Fibrobacterales</taxon>
        <taxon>Fibrobacteraceae</taxon>
        <taxon>Hallerella</taxon>
    </lineage>
</organism>
<accession>A0A2M9A832</accession>
<name>A0A2M9A832_9BACT</name>
<reference evidence="1 2" key="1">
    <citation type="submission" date="2017-11" db="EMBL/GenBank/DDBJ databases">
        <title>Animal gut microbial communities from fecal samples from Wisconsin, USA.</title>
        <authorList>
            <person name="Neumann A."/>
        </authorList>
    </citation>
    <scope>NUCLEOTIDE SEQUENCE [LARGE SCALE GENOMIC DNA]</scope>
    <source>
        <strain evidence="1 2">UWS3</strain>
    </source>
</reference>
<protein>
    <submittedName>
        <fullName evidence="1">Uncharacterized protein</fullName>
    </submittedName>
</protein>
<dbReference type="EMBL" id="PGEX01000001">
    <property type="protein sequence ID" value="PJJ41880.1"/>
    <property type="molecule type" value="Genomic_DNA"/>
</dbReference>
<proteinExistence type="predicted"/>